<name>A0ABS8UNU0_DATST</name>
<protein>
    <submittedName>
        <fullName evidence="2">Uncharacterized protein</fullName>
    </submittedName>
</protein>
<organism evidence="2 3">
    <name type="scientific">Datura stramonium</name>
    <name type="common">Jimsonweed</name>
    <name type="synonym">Common thornapple</name>
    <dbReference type="NCBI Taxonomy" id="4076"/>
    <lineage>
        <taxon>Eukaryota</taxon>
        <taxon>Viridiplantae</taxon>
        <taxon>Streptophyta</taxon>
        <taxon>Embryophyta</taxon>
        <taxon>Tracheophyta</taxon>
        <taxon>Spermatophyta</taxon>
        <taxon>Magnoliopsida</taxon>
        <taxon>eudicotyledons</taxon>
        <taxon>Gunneridae</taxon>
        <taxon>Pentapetalae</taxon>
        <taxon>asterids</taxon>
        <taxon>lamiids</taxon>
        <taxon>Solanales</taxon>
        <taxon>Solanaceae</taxon>
        <taxon>Solanoideae</taxon>
        <taxon>Datureae</taxon>
        <taxon>Datura</taxon>
    </lineage>
</organism>
<evidence type="ECO:0000313" key="3">
    <source>
        <dbReference type="Proteomes" id="UP000823775"/>
    </source>
</evidence>
<dbReference type="Gene3D" id="3.40.50.2000">
    <property type="entry name" value="Glycogen Phosphorylase B"/>
    <property type="match status" value="2"/>
</dbReference>
<dbReference type="EMBL" id="JACEIK010002163">
    <property type="protein sequence ID" value="MCD9559541.1"/>
    <property type="molecule type" value="Genomic_DNA"/>
</dbReference>
<accession>A0ABS8UNU0</accession>
<dbReference type="PANTHER" id="PTHR11926">
    <property type="entry name" value="GLUCOSYL/GLUCURONOSYL TRANSFERASES"/>
    <property type="match status" value="1"/>
</dbReference>
<dbReference type="PANTHER" id="PTHR11926:SF1550">
    <property type="entry name" value="UDP-GLYCOSYLTRANSFERASES DOMAIN-CONTAINING PROTEIN"/>
    <property type="match status" value="1"/>
</dbReference>
<sequence length="163" mass="18669">MRRFYTSLIIHLPIPRLGLPAYECWLKSLHGIDTNGPGINLNGPIKGFTSFREVNLTAAAFNRTLWHSIASDIAFIHLDSFTLPLNPQQQELKEDTPYCLEWLNSKKSNSAVCVIDFRTFTVMTNEQLIEFNFLWIIRSDIVMVDSAILPPEFLVETKERGLL</sequence>
<evidence type="ECO:0000313" key="2">
    <source>
        <dbReference type="EMBL" id="MCD9559541.1"/>
    </source>
</evidence>
<dbReference type="Proteomes" id="UP000823775">
    <property type="component" value="Unassembled WGS sequence"/>
</dbReference>
<dbReference type="SUPFAM" id="SSF53756">
    <property type="entry name" value="UDP-Glycosyltransferase/glycogen phosphorylase"/>
    <property type="match status" value="1"/>
</dbReference>
<comment type="similarity">
    <text evidence="1">Belongs to the UDP-glycosyltransferase family.</text>
</comment>
<keyword evidence="3" id="KW-1185">Reference proteome</keyword>
<comment type="caution">
    <text evidence="2">The sequence shown here is derived from an EMBL/GenBank/DDBJ whole genome shotgun (WGS) entry which is preliminary data.</text>
</comment>
<reference evidence="2 3" key="1">
    <citation type="journal article" date="2021" name="BMC Genomics">
        <title>Datura genome reveals duplications of psychoactive alkaloid biosynthetic genes and high mutation rate following tissue culture.</title>
        <authorList>
            <person name="Rajewski A."/>
            <person name="Carter-House D."/>
            <person name="Stajich J."/>
            <person name="Litt A."/>
        </authorList>
    </citation>
    <scope>NUCLEOTIDE SEQUENCE [LARGE SCALE GENOMIC DNA]</scope>
    <source>
        <strain evidence="2">AR-01</strain>
    </source>
</reference>
<gene>
    <name evidence="2" type="ORF">HAX54_017541</name>
</gene>
<proteinExistence type="inferred from homology"/>
<evidence type="ECO:0000256" key="1">
    <source>
        <dbReference type="ARBA" id="ARBA00009995"/>
    </source>
</evidence>